<evidence type="ECO:0000256" key="5">
    <source>
        <dbReference type="ARBA" id="ARBA00037847"/>
    </source>
</evidence>
<organism evidence="10 11">
    <name type="scientific">Exophiala xenobiotica</name>
    <dbReference type="NCBI Taxonomy" id="348802"/>
    <lineage>
        <taxon>Eukaryota</taxon>
        <taxon>Fungi</taxon>
        <taxon>Dikarya</taxon>
        <taxon>Ascomycota</taxon>
        <taxon>Pezizomycotina</taxon>
        <taxon>Eurotiomycetes</taxon>
        <taxon>Chaetothyriomycetidae</taxon>
        <taxon>Chaetothyriales</taxon>
        <taxon>Herpotrichiellaceae</taxon>
        <taxon>Exophiala</taxon>
    </lineage>
</organism>
<dbReference type="Proteomes" id="UP000054342">
    <property type="component" value="Unassembled WGS sequence"/>
</dbReference>
<dbReference type="EMBL" id="KN847322">
    <property type="protein sequence ID" value="KIW50929.1"/>
    <property type="molecule type" value="Genomic_DNA"/>
</dbReference>
<dbReference type="GO" id="GO:0012505">
    <property type="term" value="C:endomembrane system"/>
    <property type="evidence" value="ECO:0007669"/>
    <property type="project" value="UniProtKB-SubCell"/>
</dbReference>
<dbReference type="PANTHER" id="PTHR44653:SF2">
    <property type="entry name" value="DNAJ HOMOLOG SUBFAMILY C MEMBER 1"/>
    <property type="match status" value="1"/>
</dbReference>
<feature type="region of interest" description="Disordered" evidence="6">
    <location>
        <begin position="219"/>
        <end position="279"/>
    </location>
</feature>
<dbReference type="HOGENOM" id="CLU_037236_1_0_1"/>
<feature type="region of interest" description="Disordered" evidence="6">
    <location>
        <begin position="73"/>
        <end position="107"/>
    </location>
</feature>
<dbReference type="SMART" id="SM00271">
    <property type="entry name" value="DnaJ"/>
    <property type="match status" value="1"/>
</dbReference>
<evidence type="ECO:0000256" key="8">
    <source>
        <dbReference type="SAM" id="SignalP"/>
    </source>
</evidence>
<evidence type="ECO:0000256" key="3">
    <source>
        <dbReference type="ARBA" id="ARBA00022989"/>
    </source>
</evidence>
<dbReference type="RefSeq" id="XP_013311513.1">
    <property type="nucleotide sequence ID" value="XM_013456059.1"/>
</dbReference>
<accession>A0A0D2ESZ5</accession>
<comment type="subcellular location">
    <subcellularLocation>
        <location evidence="5">Endomembrane system</location>
        <topology evidence="5">Single-pass membrane protein</topology>
    </subcellularLocation>
</comment>
<feature type="signal peptide" evidence="8">
    <location>
        <begin position="1"/>
        <end position="20"/>
    </location>
</feature>
<keyword evidence="11" id="KW-1185">Reference proteome</keyword>
<proteinExistence type="predicted"/>
<dbReference type="STRING" id="348802.A0A0D2ESZ5"/>
<evidence type="ECO:0000313" key="10">
    <source>
        <dbReference type="EMBL" id="KIW50929.1"/>
    </source>
</evidence>
<dbReference type="PROSITE" id="PS50076">
    <property type="entry name" value="DNAJ_2"/>
    <property type="match status" value="1"/>
</dbReference>
<dbReference type="InterPro" id="IPR036869">
    <property type="entry name" value="J_dom_sf"/>
</dbReference>
<evidence type="ECO:0000259" key="9">
    <source>
        <dbReference type="PROSITE" id="PS50076"/>
    </source>
</evidence>
<dbReference type="PANTHER" id="PTHR44653">
    <property type="entry name" value="DNAJ HOMOLOG SUBFAMILY C MEMBER 1"/>
    <property type="match status" value="1"/>
</dbReference>
<gene>
    <name evidence="10" type="ORF">PV05_09706</name>
</gene>
<sequence>MRPRILHYFVLCTLLLLVAAWTKEDYEIFRLKDEVEAAEGPNVSFYDFLGVKPSATVDEIGKAFRKKSRALHPDKAKHSFVASKSMPTPKKPGEKKKSGVHVSKGPSEREIQRFLKQAGERYSRLGVVTNVLKGPERERYDFFLKHGFPAWRGTGYYYSRYRPGFGTVLVGLFLVCGGGAHYFVLVTSYKRQREFMERYIRHARKTAWGDESGIRGIAGLGQPADVPAPVEETDSMANLNRRQKREMERQNKKDKTGKSKPAPKAAPVQSSPTGDRRRVTAENGKILVVDSLGNVFLEEKDDDGEVQEFLLDLDEIHKPTIWDTAVVRLPVWLYRKAFDPFLKNTEPIPMNEATPSEVDQLVEKVSESIHSAVTEKLPTPDMSSSQISDSGFEIVDSSGIENEIEKASAAAGVKKRGKRGKK</sequence>
<evidence type="ECO:0000256" key="6">
    <source>
        <dbReference type="SAM" id="MobiDB-lite"/>
    </source>
</evidence>
<dbReference type="PRINTS" id="PR00625">
    <property type="entry name" value="JDOMAIN"/>
</dbReference>
<evidence type="ECO:0000256" key="7">
    <source>
        <dbReference type="SAM" id="Phobius"/>
    </source>
</evidence>
<keyword evidence="4 7" id="KW-0472">Membrane</keyword>
<name>A0A0D2ESZ5_9EURO</name>
<feature type="compositionally biased region" description="Basic and acidic residues" evidence="6">
    <location>
        <begin position="245"/>
        <end position="257"/>
    </location>
</feature>
<feature type="domain" description="J" evidence="9">
    <location>
        <begin position="44"/>
        <end position="144"/>
    </location>
</feature>
<dbReference type="CDD" id="cd06257">
    <property type="entry name" value="DnaJ"/>
    <property type="match status" value="1"/>
</dbReference>
<dbReference type="Gene3D" id="1.10.287.110">
    <property type="entry name" value="DnaJ domain"/>
    <property type="match status" value="1"/>
</dbReference>
<dbReference type="InterPro" id="IPR001623">
    <property type="entry name" value="DnaJ_domain"/>
</dbReference>
<evidence type="ECO:0000256" key="2">
    <source>
        <dbReference type="ARBA" id="ARBA00022729"/>
    </source>
</evidence>
<keyword evidence="3 7" id="KW-1133">Transmembrane helix</keyword>
<reference evidence="10 11" key="1">
    <citation type="submission" date="2015-01" db="EMBL/GenBank/DDBJ databases">
        <title>The Genome Sequence of Exophiala xenobiotica CBS118157.</title>
        <authorList>
            <consortium name="The Broad Institute Genomics Platform"/>
            <person name="Cuomo C."/>
            <person name="de Hoog S."/>
            <person name="Gorbushina A."/>
            <person name="Stielow B."/>
            <person name="Teixiera M."/>
            <person name="Abouelleil A."/>
            <person name="Chapman S.B."/>
            <person name="Priest M."/>
            <person name="Young S.K."/>
            <person name="Wortman J."/>
            <person name="Nusbaum C."/>
            <person name="Birren B."/>
        </authorList>
    </citation>
    <scope>NUCLEOTIDE SEQUENCE [LARGE SCALE GENOMIC DNA]</scope>
    <source>
        <strain evidence="10 11">CBS 118157</strain>
    </source>
</reference>
<dbReference type="GeneID" id="25331614"/>
<dbReference type="OrthoDB" id="413400at2759"/>
<evidence type="ECO:0000256" key="4">
    <source>
        <dbReference type="ARBA" id="ARBA00023136"/>
    </source>
</evidence>
<keyword evidence="1 7" id="KW-0812">Transmembrane</keyword>
<dbReference type="AlphaFoldDB" id="A0A0D2ESZ5"/>
<evidence type="ECO:0000256" key="1">
    <source>
        <dbReference type="ARBA" id="ARBA00022692"/>
    </source>
</evidence>
<dbReference type="InterPro" id="IPR052606">
    <property type="entry name" value="DnaJ_domain_protein"/>
</dbReference>
<keyword evidence="2 8" id="KW-0732">Signal</keyword>
<protein>
    <recommendedName>
        <fullName evidence="9">J domain-containing protein</fullName>
    </recommendedName>
</protein>
<feature type="chain" id="PRO_5002241595" description="J domain-containing protein" evidence="8">
    <location>
        <begin position="21"/>
        <end position="422"/>
    </location>
</feature>
<dbReference type="Pfam" id="PF00226">
    <property type="entry name" value="DnaJ"/>
    <property type="match status" value="1"/>
</dbReference>
<dbReference type="SUPFAM" id="SSF46565">
    <property type="entry name" value="Chaperone J-domain"/>
    <property type="match status" value="1"/>
</dbReference>
<feature type="transmembrane region" description="Helical" evidence="7">
    <location>
        <begin position="168"/>
        <end position="189"/>
    </location>
</feature>
<evidence type="ECO:0000313" key="11">
    <source>
        <dbReference type="Proteomes" id="UP000054342"/>
    </source>
</evidence>